<comment type="caution">
    <text evidence="1">The sequence shown here is derived from an EMBL/GenBank/DDBJ whole genome shotgun (WGS) entry which is preliminary data.</text>
</comment>
<dbReference type="RefSeq" id="WP_110325402.1">
    <property type="nucleotide sequence ID" value="NZ_CAJMYH010000001.1"/>
</dbReference>
<gene>
    <name evidence="1" type="ORF">C7400_101309</name>
</gene>
<organism evidence="1 2">
    <name type="scientific">Paraburkholderia tropica</name>
    <dbReference type="NCBI Taxonomy" id="92647"/>
    <lineage>
        <taxon>Bacteria</taxon>
        <taxon>Pseudomonadati</taxon>
        <taxon>Pseudomonadota</taxon>
        <taxon>Betaproteobacteria</taxon>
        <taxon>Burkholderiales</taxon>
        <taxon>Burkholderiaceae</taxon>
        <taxon>Paraburkholderia</taxon>
    </lineage>
</organism>
<dbReference type="EMBL" id="QJJV01000001">
    <property type="protein sequence ID" value="PXX20581.1"/>
    <property type="molecule type" value="Genomic_DNA"/>
</dbReference>
<accession>A0ABX5MX99</accession>
<sequence length="116" mass="13435">MYKLTLEKPVKFCGCARDDLNRFPVAARKEAGRQLRLVQSGEDPQDWKPVNPIGPGVREIRVREKRGAFRVIYVATFRDAIYVLHCFPKKSEKITFADMSLAARRFRAIRNQENLP</sequence>
<dbReference type="Pfam" id="PF05973">
    <property type="entry name" value="Gp49"/>
    <property type="match status" value="1"/>
</dbReference>
<keyword evidence="2" id="KW-1185">Reference proteome</keyword>
<evidence type="ECO:0000313" key="1">
    <source>
        <dbReference type="EMBL" id="PXX20581.1"/>
    </source>
</evidence>
<proteinExistence type="predicted"/>
<reference evidence="1 2" key="1">
    <citation type="submission" date="2018-05" db="EMBL/GenBank/DDBJ databases">
        <title>Genomic Encyclopedia of Type Strains, Phase IV (KMG-V): Genome sequencing to study the core and pangenomes of soil and plant-associated prokaryotes.</title>
        <authorList>
            <person name="Whitman W."/>
        </authorList>
    </citation>
    <scope>NUCLEOTIDE SEQUENCE [LARGE SCALE GENOMIC DNA]</scope>
    <source>
        <strain evidence="1 2">SIr-6563</strain>
    </source>
</reference>
<dbReference type="Proteomes" id="UP000247515">
    <property type="component" value="Unassembled WGS sequence"/>
</dbReference>
<protein>
    <submittedName>
        <fullName evidence="1">Phage-related protein</fullName>
    </submittedName>
</protein>
<dbReference type="InterPro" id="IPR009241">
    <property type="entry name" value="HigB-like"/>
</dbReference>
<name>A0ABX5MX99_9BURK</name>
<evidence type="ECO:0000313" key="2">
    <source>
        <dbReference type="Proteomes" id="UP000247515"/>
    </source>
</evidence>